<sequence>MINLATAHLFADYKTWANRRLFDSLEALPPGETTRERKTIFKNMIGTLNHIYVVDRIWQAHLEGREHGFQSSHDLVHADLGELRQAQQEVDSWYRTWSAQQTEASLSREIDFKFVSGDGGTMNAGAILLHVITHNSYHRGWVIQMFFEIPQMPPMTDLPVYLREVDPHFNALIAPAAAAEPTYVGQSTNAASAPPGRCR</sequence>
<dbReference type="PANTHER" id="PTHR37302">
    <property type="entry name" value="SLR1116 PROTEIN"/>
    <property type="match status" value="1"/>
</dbReference>
<dbReference type="InterPro" id="IPR007837">
    <property type="entry name" value="DinB"/>
</dbReference>
<gene>
    <name evidence="4" type="ORF">PS732_02005</name>
</gene>
<name>A0ABD7VE88_PSEFL</name>
<protein>
    <recommendedName>
        <fullName evidence="6">Damage-inducible protein DinB</fullName>
    </recommendedName>
</protein>
<dbReference type="Pfam" id="PF05163">
    <property type="entry name" value="DinB"/>
    <property type="match status" value="1"/>
</dbReference>
<evidence type="ECO:0000256" key="2">
    <source>
        <dbReference type="ARBA" id="ARBA00022723"/>
    </source>
</evidence>
<comment type="caution">
    <text evidence="4">The sequence shown here is derived from an EMBL/GenBank/DDBJ whole genome shotgun (WGS) entry which is preliminary data.</text>
</comment>
<reference evidence="4 5" key="1">
    <citation type="submission" date="2019-09" db="EMBL/GenBank/DDBJ databases">
        <authorList>
            <person name="Chandra G."/>
            <person name="Truman W A."/>
        </authorList>
    </citation>
    <scope>NUCLEOTIDE SEQUENCE [LARGE SCALE GENOMIC DNA]</scope>
    <source>
        <strain evidence="4">PS732</strain>
    </source>
</reference>
<proteinExistence type="inferred from homology"/>
<evidence type="ECO:0000313" key="5">
    <source>
        <dbReference type="Proteomes" id="UP000325779"/>
    </source>
</evidence>
<feature type="binding site" evidence="3">
    <location>
        <position position="50"/>
    </location>
    <ligand>
        <name>a divalent metal cation</name>
        <dbReference type="ChEBI" id="CHEBI:60240"/>
    </ligand>
</feature>
<evidence type="ECO:0000256" key="1">
    <source>
        <dbReference type="ARBA" id="ARBA00008635"/>
    </source>
</evidence>
<dbReference type="GO" id="GO:0046872">
    <property type="term" value="F:metal ion binding"/>
    <property type="evidence" value="ECO:0007669"/>
    <property type="project" value="UniProtKB-KW"/>
</dbReference>
<organism evidence="4 5">
    <name type="scientific">Pseudomonas fluorescens</name>
    <dbReference type="NCBI Taxonomy" id="294"/>
    <lineage>
        <taxon>Bacteria</taxon>
        <taxon>Pseudomonadati</taxon>
        <taxon>Pseudomonadota</taxon>
        <taxon>Gammaproteobacteria</taxon>
        <taxon>Pseudomonadales</taxon>
        <taxon>Pseudomonadaceae</taxon>
        <taxon>Pseudomonas</taxon>
    </lineage>
</organism>
<accession>A0ABD7VE88</accession>
<evidence type="ECO:0000256" key="3">
    <source>
        <dbReference type="PIRSR" id="PIRSR607837-1"/>
    </source>
</evidence>
<comment type="similarity">
    <text evidence="1">Belongs to the DinB family.</text>
</comment>
<dbReference type="AlphaFoldDB" id="A0ABD7VE88"/>
<dbReference type="Gene3D" id="1.20.120.450">
    <property type="entry name" value="dinb family like domain"/>
    <property type="match status" value="1"/>
</dbReference>
<evidence type="ECO:0008006" key="6">
    <source>
        <dbReference type="Google" id="ProtNLM"/>
    </source>
</evidence>
<dbReference type="EMBL" id="CABVIJ010000007">
    <property type="protein sequence ID" value="VVO84227.1"/>
    <property type="molecule type" value="Genomic_DNA"/>
</dbReference>
<dbReference type="Proteomes" id="UP000325779">
    <property type="component" value="Unassembled WGS sequence"/>
</dbReference>
<dbReference type="SUPFAM" id="SSF109854">
    <property type="entry name" value="DinB/YfiT-like putative metalloenzymes"/>
    <property type="match status" value="1"/>
</dbReference>
<feature type="binding site" evidence="3">
    <location>
        <position position="134"/>
    </location>
    <ligand>
        <name>a divalent metal cation</name>
        <dbReference type="ChEBI" id="CHEBI:60240"/>
    </ligand>
</feature>
<dbReference type="PANTHER" id="PTHR37302:SF3">
    <property type="entry name" value="DAMAGE-INDUCIBLE PROTEIN DINB"/>
    <property type="match status" value="1"/>
</dbReference>
<keyword evidence="2 3" id="KW-0479">Metal-binding</keyword>
<evidence type="ECO:0000313" key="4">
    <source>
        <dbReference type="EMBL" id="VVO84227.1"/>
    </source>
</evidence>
<dbReference type="InterPro" id="IPR034660">
    <property type="entry name" value="DinB/YfiT-like"/>
</dbReference>
<dbReference type="RefSeq" id="WP_150596695.1">
    <property type="nucleotide sequence ID" value="NZ_CABVIJ010000007.1"/>
</dbReference>
<feature type="binding site" evidence="3">
    <location>
        <position position="138"/>
    </location>
    <ligand>
        <name>a divalent metal cation</name>
        <dbReference type="ChEBI" id="CHEBI:60240"/>
    </ligand>
</feature>